<protein>
    <submittedName>
        <fullName evidence="1">Uncharacterized protein</fullName>
    </submittedName>
</protein>
<dbReference type="Proteomes" id="UP000821866">
    <property type="component" value="Unassembled WGS sequence"/>
</dbReference>
<organism evidence="1 2">
    <name type="scientific">Rhipicephalus microplus</name>
    <name type="common">Cattle tick</name>
    <name type="synonym">Boophilus microplus</name>
    <dbReference type="NCBI Taxonomy" id="6941"/>
    <lineage>
        <taxon>Eukaryota</taxon>
        <taxon>Metazoa</taxon>
        <taxon>Ecdysozoa</taxon>
        <taxon>Arthropoda</taxon>
        <taxon>Chelicerata</taxon>
        <taxon>Arachnida</taxon>
        <taxon>Acari</taxon>
        <taxon>Parasitiformes</taxon>
        <taxon>Ixodida</taxon>
        <taxon>Ixodoidea</taxon>
        <taxon>Ixodidae</taxon>
        <taxon>Rhipicephalinae</taxon>
        <taxon>Rhipicephalus</taxon>
        <taxon>Boophilus</taxon>
    </lineage>
</organism>
<proteinExistence type="predicted"/>
<reference evidence="1" key="2">
    <citation type="submission" date="2021-09" db="EMBL/GenBank/DDBJ databases">
        <authorList>
            <person name="Jia N."/>
            <person name="Wang J."/>
            <person name="Shi W."/>
            <person name="Du L."/>
            <person name="Sun Y."/>
            <person name="Zhan W."/>
            <person name="Jiang J."/>
            <person name="Wang Q."/>
            <person name="Zhang B."/>
            <person name="Ji P."/>
            <person name="Sakyi L.B."/>
            <person name="Cui X."/>
            <person name="Yuan T."/>
            <person name="Jiang B."/>
            <person name="Yang W."/>
            <person name="Lam T.T.-Y."/>
            <person name="Chang Q."/>
            <person name="Ding S."/>
            <person name="Wang X."/>
            <person name="Zhu J."/>
            <person name="Ruan X."/>
            <person name="Zhao L."/>
            <person name="Wei J."/>
            <person name="Que T."/>
            <person name="Du C."/>
            <person name="Cheng J."/>
            <person name="Dai P."/>
            <person name="Han X."/>
            <person name="Huang E."/>
            <person name="Gao Y."/>
            <person name="Liu J."/>
            <person name="Shao H."/>
            <person name="Ye R."/>
            <person name="Li L."/>
            <person name="Wei W."/>
            <person name="Wang X."/>
            <person name="Wang C."/>
            <person name="Huo Q."/>
            <person name="Li W."/>
            <person name="Guo W."/>
            <person name="Chen H."/>
            <person name="Chen S."/>
            <person name="Zhou L."/>
            <person name="Zhou L."/>
            <person name="Ni X."/>
            <person name="Tian J."/>
            <person name="Zhou Y."/>
            <person name="Sheng Y."/>
            <person name="Liu T."/>
            <person name="Pan Y."/>
            <person name="Xia L."/>
            <person name="Li J."/>
            <person name="Zhao F."/>
            <person name="Cao W."/>
        </authorList>
    </citation>
    <scope>NUCLEOTIDE SEQUENCE</scope>
    <source>
        <strain evidence="1">Rmic-2018</strain>
        <tissue evidence="1">Larvae</tissue>
    </source>
</reference>
<keyword evidence="2" id="KW-1185">Reference proteome</keyword>
<comment type="caution">
    <text evidence="1">The sequence shown here is derived from an EMBL/GenBank/DDBJ whole genome shotgun (WGS) entry which is preliminary data.</text>
</comment>
<dbReference type="AlphaFoldDB" id="A0A9J6D2T0"/>
<dbReference type="Gene3D" id="1.10.1380.10">
    <property type="entry name" value="Neutral endopeptidase , domain2"/>
    <property type="match status" value="1"/>
</dbReference>
<name>A0A9J6D2T0_RHIMP</name>
<dbReference type="InterPro" id="IPR042089">
    <property type="entry name" value="Peptidase_M13_dom_2"/>
</dbReference>
<gene>
    <name evidence="1" type="ORF">HPB51_026568</name>
</gene>
<dbReference type="EMBL" id="JABSTU010000791">
    <property type="protein sequence ID" value="KAH7987060.1"/>
    <property type="molecule type" value="Genomic_DNA"/>
</dbReference>
<evidence type="ECO:0000313" key="1">
    <source>
        <dbReference type="EMBL" id="KAH7987060.1"/>
    </source>
</evidence>
<sequence>MLMLASQVNASLSSFPALSETLLRGSCPGHYALLGVDLHRACMGPAAAADWQEVDYLLQRLGLSGWPLARVRPLDRSPSELAGLLDLRLGVFPIVRLSLRRHCGRVTMQLDRTPVSLRLHQLSVPLKDIGSYVRSVERALSLLQGTAHKNESGGTPYWGAAAAAIIELEQALERAQPLDAFVYGARMIALSDLPRSHQRNWAEYLTIVRDDPALLSLANRTLLVHDPEHLAFATETLGNTSAAVLFNYLGYRALVHLAPLLPAETNFLLPLAPWADTVPSRLAGCLWLLAHLHPTTFCFFAALKPGQTEYPPPKPRNSAEALFISAQRATMAVVETLPWCDKGLGLRRARALLQARLMRGGAPSSEHCPRGHSLYPAKDGFLEALLKVQSARPNAY</sequence>
<dbReference type="SUPFAM" id="SSF55486">
    <property type="entry name" value="Metalloproteases ('zincins'), catalytic domain"/>
    <property type="match status" value="1"/>
</dbReference>
<accession>A0A9J6D2T0</accession>
<evidence type="ECO:0000313" key="2">
    <source>
        <dbReference type="Proteomes" id="UP000821866"/>
    </source>
</evidence>
<reference evidence="1" key="1">
    <citation type="journal article" date="2020" name="Cell">
        <title>Large-Scale Comparative Analyses of Tick Genomes Elucidate Their Genetic Diversity and Vector Capacities.</title>
        <authorList>
            <consortium name="Tick Genome and Microbiome Consortium (TIGMIC)"/>
            <person name="Jia N."/>
            <person name="Wang J."/>
            <person name="Shi W."/>
            <person name="Du L."/>
            <person name="Sun Y."/>
            <person name="Zhan W."/>
            <person name="Jiang J.F."/>
            <person name="Wang Q."/>
            <person name="Zhang B."/>
            <person name="Ji P."/>
            <person name="Bell-Sakyi L."/>
            <person name="Cui X.M."/>
            <person name="Yuan T.T."/>
            <person name="Jiang B.G."/>
            <person name="Yang W.F."/>
            <person name="Lam T.T."/>
            <person name="Chang Q.C."/>
            <person name="Ding S.J."/>
            <person name="Wang X.J."/>
            <person name="Zhu J.G."/>
            <person name="Ruan X.D."/>
            <person name="Zhao L."/>
            <person name="Wei J.T."/>
            <person name="Ye R.Z."/>
            <person name="Que T.C."/>
            <person name="Du C.H."/>
            <person name="Zhou Y.H."/>
            <person name="Cheng J.X."/>
            <person name="Dai P.F."/>
            <person name="Guo W.B."/>
            <person name="Han X.H."/>
            <person name="Huang E.J."/>
            <person name="Li L.F."/>
            <person name="Wei W."/>
            <person name="Gao Y.C."/>
            <person name="Liu J.Z."/>
            <person name="Shao H.Z."/>
            <person name="Wang X."/>
            <person name="Wang C.C."/>
            <person name="Yang T.C."/>
            <person name="Huo Q.B."/>
            <person name="Li W."/>
            <person name="Chen H.Y."/>
            <person name="Chen S.E."/>
            <person name="Zhou L.G."/>
            <person name="Ni X.B."/>
            <person name="Tian J.H."/>
            <person name="Sheng Y."/>
            <person name="Liu T."/>
            <person name="Pan Y.S."/>
            <person name="Xia L.Y."/>
            <person name="Li J."/>
            <person name="Zhao F."/>
            <person name="Cao W.C."/>
        </authorList>
    </citation>
    <scope>NUCLEOTIDE SEQUENCE</scope>
    <source>
        <strain evidence="1">Rmic-2018</strain>
    </source>
</reference>